<dbReference type="Proteomes" id="UP000179266">
    <property type="component" value="Unassembled WGS sequence"/>
</dbReference>
<comment type="similarity">
    <text evidence="2 7">Belongs to the HMBS family.</text>
</comment>
<dbReference type="PANTHER" id="PTHR11557:SF0">
    <property type="entry name" value="PORPHOBILINOGEN DEAMINASE"/>
    <property type="match status" value="1"/>
</dbReference>
<comment type="catalytic activity">
    <reaction evidence="6 7">
        <text>4 porphobilinogen + H2O = hydroxymethylbilane + 4 NH4(+)</text>
        <dbReference type="Rhea" id="RHEA:13185"/>
        <dbReference type="ChEBI" id="CHEBI:15377"/>
        <dbReference type="ChEBI" id="CHEBI:28938"/>
        <dbReference type="ChEBI" id="CHEBI:57845"/>
        <dbReference type="ChEBI" id="CHEBI:58126"/>
        <dbReference type="EC" id="2.5.1.61"/>
    </reaction>
</comment>
<evidence type="ECO:0000259" key="9">
    <source>
        <dbReference type="Pfam" id="PF02602"/>
    </source>
</evidence>
<dbReference type="InterPro" id="IPR003754">
    <property type="entry name" value="4pyrrol_synth_uPrphyn_synth"/>
</dbReference>
<dbReference type="FunFam" id="3.40.190.10:FF:000005">
    <property type="entry name" value="Porphobilinogen deaminase"/>
    <property type="match status" value="1"/>
</dbReference>
<dbReference type="Gene3D" id="3.30.160.40">
    <property type="entry name" value="Porphobilinogen deaminase, C-terminal domain"/>
    <property type="match status" value="1"/>
</dbReference>
<comment type="miscellaneous">
    <text evidence="7">The porphobilinogen subunits are added to the dipyrromethane group.</text>
</comment>
<comment type="function">
    <text evidence="1 7">Tetrapolymerization of the monopyrrole PBG into the hydroxymethylbilane pre-uroporphyrinogen in several discrete steps.</text>
</comment>
<dbReference type="SUPFAM" id="SSF53850">
    <property type="entry name" value="Periplasmic binding protein-like II"/>
    <property type="match status" value="1"/>
</dbReference>
<feature type="domain" description="Porphobilinogen deaminase N-terminal" evidence="8">
    <location>
        <begin position="18"/>
        <end position="230"/>
    </location>
</feature>
<dbReference type="SUPFAM" id="SSF54782">
    <property type="entry name" value="Porphobilinogen deaminase (hydroxymethylbilane synthase), C-terminal domain"/>
    <property type="match status" value="1"/>
</dbReference>
<evidence type="ECO:0000256" key="3">
    <source>
        <dbReference type="ARBA" id="ARBA00011245"/>
    </source>
</evidence>
<dbReference type="AlphaFoldDB" id="A0A1F7RRG8"/>
<evidence type="ECO:0000313" key="12">
    <source>
        <dbReference type="Proteomes" id="UP000179266"/>
    </source>
</evidence>
<comment type="caution">
    <text evidence="11">The sequence shown here is derived from an EMBL/GenBank/DDBJ whole genome shotgun (WGS) entry which is preliminary data.</text>
</comment>
<feature type="domain" description="Tetrapyrrole biosynthesis uroporphyrinogen III synthase" evidence="9">
    <location>
        <begin position="345"/>
        <end position="562"/>
    </location>
</feature>
<dbReference type="InterPro" id="IPR022418">
    <property type="entry name" value="Porphobilinogen_deaminase_C"/>
</dbReference>
<evidence type="ECO:0000259" key="10">
    <source>
        <dbReference type="Pfam" id="PF03900"/>
    </source>
</evidence>
<dbReference type="SUPFAM" id="SSF69618">
    <property type="entry name" value="HemD-like"/>
    <property type="match status" value="1"/>
</dbReference>
<dbReference type="EMBL" id="MGDD01000261">
    <property type="protein sequence ID" value="OGL43634.1"/>
    <property type="molecule type" value="Genomic_DNA"/>
</dbReference>
<accession>A0A1F7RRG8</accession>
<dbReference type="InterPro" id="IPR036108">
    <property type="entry name" value="4pyrrol_syn_uPrphyn_synt_sf"/>
</dbReference>
<evidence type="ECO:0000256" key="4">
    <source>
        <dbReference type="ARBA" id="ARBA00022679"/>
    </source>
</evidence>
<dbReference type="Pfam" id="PF03900">
    <property type="entry name" value="Porphobil_deamC"/>
    <property type="match status" value="1"/>
</dbReference>
<dbReference type="PRINTS" id="PR00151">
    <property type="entry name" value="PORPHBDMNASE"/>
</dbReference>
<dbReference type="Pfam" id="PF02602">
    <property type="entry name" value="HEM4"/>
    <property type="match status" value="1"/>
</dbReference>
<dbReference type="Pfam" id="PF01379">
    <property type="entry name" value="Porphobil_deam"/>
    <property type="match status" value="1"/>
</dbReference>
<evidence type="ECO:0000313" key="11">
    <source>
        <dbReference type="EMBL" id="OGL43634.1"/>
    </source>
</evidence>
<dbReference type="HAMAP" id="MF_00260">
    <property type="entry name" value="Porphobil_deam"/>
    <property type="match status" value="1"/>
</dbReference>
<dbReference type="CDD" id="cd06578">
    <property type="entry name" value="HemD"/>
    <property type="match status" value="1"/>
</dbReference>
<dbReference type="GO" id="GO:0006782">
    <property type="term" value="P:protoporphyrinogen IX biosynthetic process"/>
    <property type="evidence" value="ECO:0007669"/>
    <property type="project" value="UniProtKB-UniRule"/>
</dbReference>
<dbReference type="Gene3D" id="3.40.190.10">
    <property type="entry name" value="Periplasmic binding protein-like II"/>
    <property type="match status" value="2"/>
</dbReference>
<name>A0A1F7RRG8_9BACT</name>
<gene>
    <name evidence="7" type="primary">hemC</name>
    <name evidence="11" type="ORF">A2161_05740</name>
</gene>
<comment type="cofactor">
    <cofactor evidence="7">
        <name>dipyrromethane</name>
        <dbReference type="ChEBI" id="CHEBI:60342"/>
    </cofactor>
    <text evidence="7">Binds 1 dipyrromethane group covalently.</text>
</comment>
<sequence length="575" mass="64567">MQSQNKVKSYKIFDNKKIKVGTRGSDLARIQTKWVVDSITRIVPVETITKIIKTRGDHIKNLSLKKVEGKGFFTKEIEDALINREIDIAVHSLKDLPVEVTPGLIVAAIPKRENPGELLLIHPDFVDDGDKLGIAKNSIVGTSSLRRITQLHAIRQDLRMQELRGNLTTRIRKLLERQYHAIVIAAAGFNRLGVKPDGFIIKELSPELFLPAPGQGALAIQVRESDKDIIELVREINDPLTEKTVFCERSLLKLLEGGCHLPLGTYARLNKNRFILKAVIGNPEWSPDSNSPLYSTEVSGSDPRETAKLAFLELKQQMSAYRDYTKQKPVQRIVLTRSQEGNIELMEQLSDLPLEFVDYPILYFAPGIDKNQLAHIKETIISYNWILFTSKTAVRFFYEYFGSTQFPGTIKIGCIGQGTAQIVEQAGYHVEFIPAQNSSEGLLKEFLSLKLPGNPKILIPGPRVGQNHLYTGLKNNGMDAEKLVLYETRIKQPGDIPEFNLRADDLLVFMSPSAVNGFLRYNQIKDQNIIFSIGSTTSASLNNAKLTNTIIEPENSNIDSLIKTIKTFVGKNRYK</sequence>
<evidence type="ECO:0000259" key="8">
    <source>
        <dbReference type="Pfam" id="PF01379"/>
    </source>
</evidence>
<evidence type="ECO:0000256" key="6">
    <source>
        <dbReference type="ARBA" id="ARBA00048169"/>
    </source>
</evidence>
<organism evidence="11 12">
    <name type="scientific">Candidatus Schekmanbacteria bacterium RBG_13_48_7</name>
    <dbReference type="NCBI Taxonomy" id="1817878"/>
    <lineage>
        <taxon>Bacteria</taxon>
        <taxon>Candidatus Schekmaniibacteriota</taxon>
    </lineage>
</organism>
<feature type="modified residue" description="S-(dipyrrolylmethanemethyl)cysteine" evidence="7">
    <location>
        <position position="259"/>
    </location>
</feature>
<keyword evidence="4 7" id="KW-0808">Transferase</keyword>
<proteinExistence type="inferred from homology"/>
<protein>
    <recommendedName>
        <fullName evidence="7">Porphobilinogen deaminase</fullName>
        <shortName evidence="7">PBG</shortName>
        <ecNumber evidence="7">2.5.1.61</ecNumber>
    </recommendedName>
    <alternativeName>
        <fullName evidence="7">Hydroxymethylbilane synthase</fullName>
        <shortName evidence="7">HMBS</shortName>
    </alternativeName>
    <alternativeName>
        <fullName evidence="7">Pre-uroporphyrinogen synthase</fullName>
    </alternativeName>
</protein>
<comment type="subunit">
    <text evidence="3 7">Monomer.</text>
</comment>
<evidence type="ECO:0000256" key="1">
    <source>
        <dbReference type="ARBA" id="ARBA00002869"/>
    </source>
</evidence>
<keyword evidence="5 7" id="KW-0627">Porphyrin biosynthesis</keyword>
<dbReference type="EC" id="2.5.1.61" evidence="7"/>
<dbReference type="InterPro" id="IPR022417">
    <property type="entry name" value="Porphobilin_deaminase_N"/>
</dbReference>
<dbReference type="NCBIfam" id="TIGR00212">
    <property type="entry name" value="hemC"/>
    <property type="match status" value="1"/>
</dbReference>
<dbReference type="Gene3D" id="3.40.50.10090">
    <property type="match status" value="2"/>
</dbReference>
<evidence type="ECO:0000256" key="5">
    <source>
        <dbReference type="ARBA" id="ARBA00023244"/>
    </source>
</evidence>
<feature type="domain" description="Porphobilinogen deaminase C-terminal" evidence="10">
    <location>
        <begin position="244"/>
        <end position="285"/>
    </location>
</feature>
<dbReference type="InterPro" id="IPR036803">
    <property type="entry name" value="Porphobilinogen_deaminase_C_sf"/>
</dbReference>
<dbReference type="GO" id="GO:0004418">
    <property type="term" value="F:hydroxymethylbilane synthase activity"/>
    <property type="evidence" value="ECO:0007669"/>
    <property type="project" value="UniProtKB-UniRule"/>
</dbReference>
<dbReference type="InterPro" id="IPR000860">
    <property type="entry name" value="HemC"/>
</dbReference>
<dbReference type="GO" id="GO:0004852">
    <property type="term" value="F:uroporphyrinogen-III synthase activity"/>
    <property type="evidence" value="ECO:0007669"/>
    <property type="project" value="InterPro"/>
</dbReference>
<reference evidence="11 12" key="1">
    <citation type="journal article" date="2016" name="Nat. Commun.">
        <title>Thousands of microbial genomes shed light on interconnected biogeochemical processes in an aquifer system.</title>
        <authorList>
            <person name="Anantharaman K."/>
            <person name="Brown C.T."/>
            <person name="Hug L.A."/>
            <person name="Sharon I."/>
            <person name="Castelle C.J."/>
            <person name="Probst A.J."/>
            <person name="Thomas B.C."/>
            <person name="Singh A."/>
            <person name="Wilkins M.J."/>
            <person name="Karaoz U."/>
            <person name="Brodie E.L."/>
            <person name="Williams K.H."/>
            <person name="Hubbard S.S."/>
            <person name="Banfield J.F."/>
        </authorList>
    </citation>
    <scope>NUCLEOTIDE SEQUENCE [LARGE SCALE GENOMIC DNA]</scope>
</reference>
<evidence type="ECO:0000256" key="2">
    <source>
        <dbReference type="ARBA" id="ARBA00005638"/>
    </source>
</evidence>
<dbReference type="PANTHER" id="PTHR11557">
    <property type="entry name" value="PORPHOBILINOGEN DEAMINASE"/>
    <property type="match status" value="1"/>
</dbReference>
<evidence type="ECO:0000256" key="7">
    <source>
        <dbReference type="HAMAP-Rule" id="MF_00260"/>
    </source>
</evidence>
<dbReference type="GO" id="GO:0005737">
    <property type="term" value="C:cytoplasm"/>
    <property type="evidence" value="ECO:0007669"/>
    <property type="project" value="UniProtKB-UniRule"/>
</dbReference>